<reference evidence="1 2" key="1">
    <citation type="submission" date="2016-10" db="EMBL/GenBank/DDBJ databases">
        <authorList>
            <person name="de Groot N.N."/>
        </authorList>
    </citation>
    <scope>NUCLEOTIDE SEQUENCE [LARGE SCALE GENOMIC DNA]</scope>
    <source>
        <strain evidence="1 2">DSM 43941</strain>
    </source>
</reference>
<name>A0A1H1ZEK5_9ACTN</name>
<sequence>MRVAAERMMAAIEACVPEAAGGETIVRADGSVRVITDGATISAAAADWWIGDTPGVEAAIRIRRDTWTYNANPVYGVLLVDGGMWLLNERVTMDDLGRRLGDDVDPFAYAEVLAEFWSGETADGPVSSACAADFAWPAGELFLDSGVYPDPVVDRDGDQLVIDFFSGRGFIPRHTAAGYHVYRWRITARPGRRPKWEREHLGFDGPGS</sequence>
<evidence type="ECO:0000313" key="2">
    <source>
        <dbReference type="Proteomes" id="UP000198688"/>
    </source>
</evidence>
<dbReference type="RefSeq" id="WP_092545445.1">
    <property type="nucleotide sequence ID" value="NZ_BOMJ01000005.1"/>
</dbReference>
<dbReference type="EMBL" id="LT629758">
    <property type="protein sequence ID" value="SDT32221.1"/>
    <property type="molecule type" value="Genomic_DNA"/>
</dbReference>
<dbReference type="AlphaFoldDB" id="A0A1H1ZEK5"/>
<organism evidence="1 2">
    <name type="scientific">Actinoplanes derwentensis</name>
    <dbReference type="NCBI Taxonomy" id="113562"/>
    <lineage>
        <taxon>Bacteria</taxon>
        <taxon>Bacillati</taxon>
        <taxon>Actinomycetota</taxon>
        <taxon>Actinomycetes</taxon>
        <taxon>Micromonosporales</taxon>
        <taxon>Micromonosporaceae</taxon>
        <taxon>Actinoplanes</taxon>
    </lineage>
</organism>
<keyword evidence="2" id="KW-1185">Reference proteome</keyword>
<proteinExistence type="predicted"/>
<protein>
    <submittedName>
        <fullName evidence="1">Uncharacterized protein</fullName>
    </submittedName>
</protein>
<dbReference type="Proteomes" id="UP000198688">
    <property type="component" value="Chromosome I"/>
</dbReference>
<gene>
    <name evidence="1" type="ORF">SAMN04489716_3286</name>
</gene>
<evidence type="ECO:0000313" key="1">
    <source>
        <dbReference type="EMBL" id="SDT32221.1"/>
    </source>
</evidence>
<dbReference type="OrthoDB" id="3368681at2"/>
<accession>A0A1H1ZEK5</accession>